<sequence>MPLDVAKFNSAFAGARRRVRKEQGDVAEEQARLRELVPDDASAEDRDWAVGLIESLAKPPPPPRQWSELYHEAGRVHASAYRAGGTVEEQIAALEEARRKIWEIADRASEDEEADIRAMTRVLEHLEDELRDPTWPHQEPPAQTS</sequence>
<dbReference type="Proteomes" id="UP000295818">
    <property type="component" value="Unassembled WGS sequence"/>
</dbReference>
<evidence type="ECO:0000313" key="2">
    <source>
        <dbReference type="Proteomes" id="UP000295818"/>
    </source>
</evidence>
<comment type="caution">
    <text evidence="1">The sequence shown here is derived from an EMBL/GenBank/DDBJ whole genome shotgun (WGS) entry which is preliminary data.</text>
</comment>
<dbReference type="RefSeq" id="WP_132191460.1">
    <property type="nucleotide sequence ID" value="NZ_SLWM01000011.1"/>
</dbReference>
<accession>A0ABY2BFS9</accession>
<protein>
    <submittedName>
        <fullName evidence="1">Uncharacterized protein</fullName>
    </submittedName>
</protein>
<organism evidence="1 2">
    <name type="scientific">Kribbella orskensis</name>
    <dbReference type="NCBI Taxonomy" id="2512216"/>
    <lineage>
        <taxon>Bacteria</taxon>
        <taxon>Bacillati</taxon>
        <taxon>Actinomycetota</taxon>
        <taxon>Actinomycetes</taxon>
        <taxon>Propionibacteriales</taxon>
        <taxon>Kribbellaceae</taxon>
        <taxon>Kribbella</taxon>
    </lineage>
</organism>
<reference evidence="1 2" key="1">
    <citation type="journal article" date="2015" name="Stand. Genomic Sci.">
        <title>Genomic Encyclopedia of Bacterial and Archaeal Type Strains, Phase III: the genomes of soil and plant-associated and newly described type strains.</title>
        <authorList>
            <person name="Whitman W.B."/>
            <person name="Woyke T."/>
            <person name="Klenk H.P."/>
            <person name="Zhou Y."/>
            <person name="Lilburn T.G."/>
            <person name="Beck B.J."/>
            <person name="De Vos P."/>
            <person name="Vandamme P."/>
            <person name="Eisen J.A."/>
            <person name="Garrity G."/>
            <person name="Hugenholtz P."/>
            <person name="Kyrpides N.C."/>
        </authorList>
    </citation>
    <scope>NUCLEOTIDE SEQUENCE [LARGE SCALE GENOMIC DNA]</scope>
    <source>
        <strain evidence="1 2">VKM Ac-2538</strain>
    </source>
</reference>
<proteinExistence type="predicted"/>
<name>A0ABY2BFS9_9ACTN</name>
<evidence type="ECO:0000313" key="1">
    <source>
        <dbReference type="EMBL" id="TCO18905.1"/>
    </source>
</evidence>
<keyword evidence="2" id="KW-1185">Reference proteome</keyword>
<gene>
    <name evidence="1" type="ORF">EV644_111143</name>
</gene>
<dbReference type="EMBL" id="SLWM01000011">
    <property type="protein sequence ID" value="TCO18905.1"/>
    <property type="molecule type" value="Genomic_DNA"/>
</dbReference>